<sequence>MFKDIGYFGETDDIIGRLKKHSIDGANAIYRKDDKSGKEDWMWKQFNSAEGKVYVKYLDKLSPRYAKIMEICLIAYCRSATNLSKGPVSDEILNFFTFSQILRMKYQSKAVIGNIESILIRAFRPQIKNSDSGNPSFEDAIKMIQYLIDK</sequence>
<evidence type="ECO:0000313" key="1">
    <source>
        <dbReference type="Proteomes" id="UP000095286"/>
    </source>
</evidence>
<dbReference type="WBParaSite" id="RSKR_0001163600.1">
    <property type="protein sequence ID" value="RSKR_0001163600.1"/>
    <property type="gene ID" value="RSKR_0001163600"/>
</dbReference>
<organism evidence="1 2">
    <name type="scientific">Rhabditophanes sp. KR3021</name>
    <dbReference type="NCBI Taxonomy" id="114890"/>
    <lineage>
        <taxon>Eukaryota</taxon>
        <taxon>Metazoa</taxon>
        <taxon>Ecdysozoa</taxon>
        <taxon>Nematoda</taxon>
        <taxon>Chromadorea</taxon>
        <taxon>Rhabditida</taxon>
        <taxon>Tylenchina</taxon>
        <taxon>Panagrolaimomorpha</taxon>
        <taxon>Strongyloidoidea</taxon>
        <taxon>Alloionematidae</taxon>
        <taxon>Rhabditophanes</taxon>
    </lineage>
</organism>
<evidence type="ECO:0000313" key="2">
    <source>
        <dbReference type="WBParaSite" id="RSKR_0001163600.1"/>
    </source>
</evidence>
<proteinExistence type="predicted"/>
<reference evidence="2" key="1">
    <citation type="submission" date="2016-11" db="UniProtKB">
        <authorList>
            <consortium name="WormBaseParasite"/>
        </authorList>
    </citation>
    <scope>IDENTIFICATION</scope>
    <source>
        <strain evidence="2">KR3021</strain>
    </source>
</reference>
<name>A0AC35UHW2_9BILA</name>
<dbReference type="Proteomes" id="UP000095286">
    <property type="component" value="Unplaced"/>
</dbReference>
<protein>
    <submittedName>
        <fullName evidence="2">Replicative DNA helicase</fullName>
    </submittedName>
</protein>
<accession>A0AC35UHW2</accession>